<gene>
    <name evidence="1" type="ORF">METZ01_LOCUS492141</name>
</gene>
<dbReference type="AlphaFoldDB" id="A0A383D404"/>
<dbReference type="EMBL" id="UINC01214176">
    <property type="protein sequence ID" value="SVE39287.1"/>
    <property type="molecule type" value="Genomic_DNA"/>
</dbReference>
<reference evidence="1" key="1">
    <citation type="submission" date="2018-05" db="EMBL/GenBank/DDBJ databases">
        <authorList>
            <person name="Lanie J.A."/>
            <person name="Ng W.-L."/>
            <person name="Kazmierczak K.M."/>
            <person name="Andrzejewski T.M."/>
            <person name="Davidsen T.M."/>
            <person name="Wayne K.J."/>
            <person name="Tettelin H."/>
            <person name="Glass J.I."/>
            <person name="Rusch D."/>
            <person name="Podicherti R."/>
            <person name="Tsui H.-C.T."/>
            <person name="Winkler M.E."/>
        </authorList>
    </citation>
    <scope>NUCLEOTIDE SEQUENCE</scope>
</reference>
<name>A0A383D404_9ZZZZ</name>
<proteinExistence type="predicted"/>
<sequence length="162" mass="17209">MTGVSGITLTPCVRSDNGRARCLRLEGDGSTQAPCTAPQDSFALWLSQYFGSILPQVEHRSPCPLPALLIVLEQQSGLPTILGVCISRQSFSKCIEPSGELSPAQLTMSPGCNDLNSLFTGPPSWNASSLTGCLPVKAKTCEWPPRISSGLDITVPLFCDSI</sequence>
<accession>A0A383D404</accession>
<evidence type="ECO:0000313" key="1">
    <source>
        <dbReference type="EMBL" id="SVE39287.1"/>
    </source>
</evidence>
<protein>
    <submittedName>
        <fullName evidence="1">Uncharacterized protein</fullName>
    </submittedName>
</protein>
<organism evidence="1">
    <name type="scientific">marine metagenome</name>
    <dbReference type="NCBI Taxonomy" id="408172"/>
    <lineage>
        <taxon>unclassified sequences</taxon>
        <taxon>metagenomes</taxon>
        <taxon>ecological metagenomes</taxon>
    </lineage>
</organism>